<dbReference type="PANTHER" id="PTHR40644">
    <property type="entry name" value="UPF0653 PROTEIN C607.02C"/>
    <property type="match status" value="1"/>
</dbReference>
<feature type="compositionally biased region" description="Basic residues" evidence="1">
    <location>
        <begin position="349"/>
        <end position="359"/>
    </location>
</feature>
<feature type="compositionally biased region" description="Acidic residues" evidence="1">
    <location>
        <begin position="1068"/>
        <end position="1085"/>
    </location>
</feature>
<feature type="compositionally biased region" description="Basic and acidic residues" evidence="1">
    <location>
        <begin position="839"/>
        <end position="851"/>
    </location>
</feature>
<keyword evidence="3" id="KW-1185">Reference proteome</keyword>
<feature type="compositionally biased region" description="Basic and acidic residues" evidence="1">
    <location>
        <begin position="360"/>
        <end position="373"/>
    </location>
</feature>
<gene>
    <name evidence="2" type="ORF">EMPS_11153</name>
</gene>
<name>A0A9P3HL86_9FUNG</name>
<feature type="compositionally biased region" description="Acidic residues" evidence="1">
    <location>
        <begin position="198"/>
        <end position="233"/>
    </location>
</feature>
<accession>A0A9P3HL86</accession>
<protein>
    <submittedName>
        <fullName evidence="2">Uncharacterized protein</fullName>
    </submittedName>
</protein>
<comment type="caution">
    <text evidence="2">The sequence shown here is derived from an EMBL/GenBank/DDBJ whole genome shotgun (WGS) entry which is preliminary data.</text>
</comment>
<proteinExistence type="predicted"/>
<feature type="region of interest" description="Disordered" evidence="1">
    <location>
        <begin position="1011"/>
        <end position="1042"/>
    </location>
</feature>
<dbReference type="OrthoDB" id="5876637at2759"/>
<feature type="compositionally biased region" description="Acidic residues" evidence="1">
    <location>
        <begin position="104"/>
        <end position="121"/>
    </location>
</feature>
<dbReference type="Proteomes" id="UP000827284">
    <property type="component" value="Unassembled WGS sequence"/>
</dbReference>
<reference evidence="2" key="1">
    <citation type="submission" date="2021-11" db="EMBL/GenBank/DDBJ databases">
        <authorList>
            <person name="Herlambang A."/>
            <person name="Guo Y."/>
            <person name="Takashima Y."/>
            <person name="Nishizawa T."/>
        </authorList>
    </citation>
    <scope>NUCLEOTIDE SEQUENCE</scope>
    <source>
        <strain evidence="2">E1425</strain>
    </source>
</reference>
<feature type="compositionally biased region" description="Basic and acidic residues" evidence="1">
    <location>
        <begin position="144"/>
        <end position="158"/>
    </location>
</feature>
<feature type="compositionally biased region" description="Acidic residues" evidence="1">
    <location>
        <begin position="176"/>
        <end position="190"/>
    </location>
</feature>
<feature type="compositionally biased region" description="Basic and acidic residues" evidence="1">
    <location>
        <begin position="1015"/>
        <end position="1028"/>
    </location>
</feature>
<reference evidence="2" key="2">
    <citation type="journal article" date="2022" name="Microbiol. Resour. Announc.">
        <title>Whole-Genome Sequence of Entomortierella parvispora E1425, a Mucoromycotan Fungus Associated with Burkholderiaceae-Related Endosymbiotic Bacteria.</title>
        <authorList>
            <person name="Herlambang A."/>
            <person name="Guo Y."/>
            <person name="Takashima Y."/>
            <person name="Narisawa K."/>
            <person name="Ohta H."/>
            <person name="Nishizawa T."/>
        </authorList>
    </citation>
    <scope>NUCLEOTIDE SEQUENCE</scope>
    <source>
        <strain evidence="2">E1425</strain>
    </source>
</reference>
<feature type="region of interest" description="Disordered" evidence="1">
    <location>
        <begin position="684"/>
        <end position="711"/>
    </location>
</feature>
<dbReference type="EMBL" id="BQFW01000015">
    <property type="protein sequence ID" value="GJJ78794.1"/>
    <property type="molecule type" value="Genomic_DNA"/>
</dbReference>
<dbReference type="PANTHER" id="PTHR40644:SF1">
    <property type="entry name" value="UPF0653 PROTEIN C607.02C"/>
    <property type="match status" value="1"/>
</dbReference>
<feature type="compositionally biased region" description="Basic and acidic residues" evidence="1">
    <location>
        <begin position="122"/>
        <end position="133"/>
    </location>
</feature>
<feature type="compositionally biased region" description="Basic and acidic residues" evidence="1">
    <location>
        <begin position="80"/>
        <end position="103"/>
    </location>
</feature>
<feature type="region of interest" description="Disordered" evidence="1">
    <location>
        <begin position="803"/>
        <end position="887"/>
    </location>
</feature>
<feature type="region of interest" description="Disordered" evidence="1">
    <location>
        <begin position="1058"/>
        <end position="1085"/>
    </location>
</feature>
<feature type="region of interest" description="Disordered" evidence="1">
    <location>
        <begin position="329"/>
        <end position="373"/>
    </location>
</feature>
<evidence type="ECO:0000256" key="1">
    <source>
        <dbReference type="SAM" id="MobiDB-lite"/>
    </source>
</evidence>
<feature type="compositionally biased region" description="Basic and acidic residues" evidence="1">
    <location>
        <begin position="334"/>
        <end position="348"/>
    </location>
</feature>
<sequence>MLVPALVGVAIYSVSLLFSHPTPKVPIAVQSPSLATSIHPILVPPTISPTIFSLVPTPSPHLEPPAIEDQVPFPDSSPEVQDRDQDRKEPDLGKSGKVDSKHDDDEEDEDTEEEEEKEDDNGDTRDKHGESGSHKKKGYQSTADKPKVIETEKKKLSDMSEDSTLTRGIAEGEIFTGEEEIADEGTENDESNWAISVNEDEVDEGQDYEDEDYEDEDYRDENDEDEADEDEDDNLARRSIKTKGNSKGSQQRHHHHRVSQKKISNLLRRSRIAAGGNIQHIPPHQPRAVHPPNNDFEKESKTTEPKLTLKEIIDIARSVKVPDPVKTMYPLQPELEKRKAKQPAEKTNNKHAKGTKGKGGKKETKSKSEARPEDLEAAINAIVDEQSDSLERALSQIANKIATSPELEQHKDVVEYLLNANIKAEEKLNLESFTHSKIMEQERDLGQKDQRILLFRNPKAVSRAEAIFKAEDGTPTPTGSDVSKAPSPSPAPPSVAAVFFQKILNVLAPPFILQLRADLRNLLFWLCSTTPGAHIDGKDANGDDSLARRLAMEDRATLVQPDGSVFFKDIWDARIGAMALECLKRHWEIFLKEILDLFWKRFTSVKEFLIDQLRGAIGLPQNMVPFLLGALGDLSSNIPEAPKPFPLRPPSTPAAKQSGLNMYVPPPDVSAAFQPVTKAVVFPSPGQDPLHEGFSNRPSQDRRGPRGVQRSEQGGGFVSWVVNTIFAELTFFFDAAQKANILSPGQGDSYLNQFRMETDDSSVQQCFWMKERVLKALKERACIQRHSSLPFLEQHLSNMGHKRKKFSERVADRNSRGFDESPFKNAVSDTPKGFSRIMYKKESMEQRRGFSSEDLGLPKGKGKKGDKSAPAENNNPNAKKPSAMDELRIQPGEKMGEFSRRVDDHMRDKLLKSTKDNTAEGSKKKKYFEKLKAKEQAKKLKAQEEKAYQEYETIHDKVRLNEVAEAPPILTAVPKKRRNDDFMANKKWKNTPGEEDFEDMVVDAAGADPKKKRKLADILGDKKDEAKKSKMKNMTPAGRRILEEERKKAIENYRMMKARNALDRSGGADDDDAAADDAEAEAAGY</sequence>
<evidence type="ECO:0000313" key="3">
    <source>
        <dbReference type="Proteomes" id="UP000827284"/>
    </source>
</evidence>
<feature type="compositionally biased region" description="Basic residues" evidence="1">
    <location>
        <begin position="250"/>
        <end position="260"/>
    </location>
</feature>
<feature type="region of interest" description="Disordered" evidence="1">
    <location>
        <begin position="56"/>
        <end position="305"/>
    </location>
</feature>
<feature type="compositionally biased region" description="Low complexity" evidence="1">
    <location>
        <begin position="870"/>
        <end position="881"/>
    </location>
</feature>
<organism evidence="2 3">
    <name type="scientific">Entomortierella parvispora</name>
    <dbReference type="NCBI Taxonomy" id="205924"/>
    <lineage>
        <taxon>Eukaryota</taxon>
        <taxon>Fungi</taxon>
        <taxon>Fungi incertae sedis</taxon>
        <taxon>Mucoromycota</taxon>
        <taxon>Mortierellomycotina</taxon>
        <taxon>Mortierellomycetes</taxon>
        <taxon>Mortierellales</taxon>
        <taxon>Mortierellaceae</taxon>
        <taxon>Entomortierella</taxon>
    </lineage>
</organism>
<feature type="region of interest" description="Disordered" evidence="1">
    <location>
        <begin position="467"/>
        <end position="489"/>
    </location>
</feature>
<dbReference type="AlphaFoldDB" id="A0A9P3HL86"/>
<evidence type="ECO:0000313" key="2">
    <source>
        <dbReference type="EMBL" id="GJJ78794.1"/>
    </source>
</evidence>
<feature type="compositionally biased region" description="Basic and acidic residues" evidence="1">
    <location>
        <begin position="295"/>
        <end position="305"/>
    </location>
</feature>
<feature type="compositionally biased region" description="Basic and acidic residues" evidence="1">
    <location>
        <begin position="807"/>
        <end position="822"/>
    </location>
</feature>